<dbReference type="Pfam" id="PF12831">
    <property type="entry name" value="FAD_oxidored"/>
    <property type="match status" value="1"/>
</dbReference>
<protein>
    <submittedName>
        <fullName evidence="6">FAD-dependent oxidoreductase</fullName>
    </submittedName>
</protein>
<proteinExistence type="predicted"/>
<sequence length="552" mass="62148">MLHPNRILLLFFITSLCRAEVIDHDICIYGATSAGVTAAVQAARDGKSVIIVDPKRHLGGLTTGGLGATDIGNKDVIGGISREFYHRIARHYKDDASWKWETREHFFENRSKRSKLSEVMKEDGTMWTFEPHVASRIFKTMLEEVEVTVHFEQPIASVRKEGKRITSFSTETGNAYRARMFIDATYEGDLMALAGVTYTVGREANPKYGEKANGIRKETPKNQLFGSIDPYVVPGDPTSGLIPLIQDGDGGTPGDGDHRVQAYNFRLCFTNVPENRLPLDKPDNYDPQTYELAARRIEVILEAGKEPLMKNFCNPVWMPNGKTDINNSQGISTDFIGANYDYPDADAARRDEIWKAHEDYVRGFWYFMSTSPRVPEKLRNEFLSFGPCRDEYVDDNFWSPQLYVREARRMISEYVMTEHHCRSKVVAQDSIGMAAYGMDSHNCQRIVQNGAARNEGDVQIHGLKPYGISYRSIVPKTHECSNLFVPVCLSASHIAFGSIRMEPVFMVLGQSSAIAASLAIDHDLAVQKLDYQTLRPALIKAKQILERPTKKN</sequence>
<dbReference type="EMBL" id="JAENII010000008">
    <property type="protein sequence ID" value="MBK1827628.1"/>
    <property type="molecule type" value="Genomic_DNA"/>
</dbReference>
<dbReference type="RefSeq" id="WP_200279340.1">
    <property type="nucleotide sequence ID" value="NZ_JAENII010000008.1"/>
</dbReference>
<keyword evidence="1" id="KW-0004">4Fe-4S</keyword>
<reference evidence="6" key="1">
    <citation type="submission" date="2021-01" db="EMBL/GenBank/DDBJ databases">
        <title>Modified the classification status of verrucomicrobia.</title>
        <authorList>
            <person name="Feng X."/>
        </authorList>
    </citation>
    <scope>NUCLEOTIDE SEQUENCE</scope>
    <source>
        <strain evidence="6">KCTC 22201</strain>
    </source>
</reference>
<dbReference type="SUPFAM" id="SSF51905">
    <property type="entry name" value="FAD/NAD(P)-binding domain"/>
    <property type="match status" value="1"/>
</dbReference>
<comment type="caution">
    <text evidence="6">The sequence shown here is derived from an EMBL/GenBank/DDBJ whole genome shotgun (WGS) entry which is preliminary data.</text>
</comment>
<evidence type="ECO:0000313" key="6">
    <source>
        <dbReference type="EMBL" id="MBK1827628.1"/>
    </source>
</evidence>
<dbReference type="Proteomes" id="UP000658278">
    <property type="component" value="Unassembled WGS sequence"/>
</dbReference>
<keyword evidence="2" id="KW-0479">Metal-binding</keyword>
<dbReference type="AlphaFoldDB" id="A0A934VBQ1"/>
<dbReference type="GO" id="GO:0016491">
    <property type="term" value="F:oxidoreductase activity"/>
    <property type="evidence" value="ECO:0007669"/>
    <property type="project" value="UniProtKB-KW"/>
</dbReference>
<keyword evidence="3" id="KW-0560">Oxidoreductase</keyword>
<dbReference type="Gene3D" id="3.50.50.60">
    <property type="entry name" value="FAD/NAD(P)-binding domain"/>
    <property type="match status" value="1"/>
</dbReference>
<accession>A0A934VBQ1</accession>
<gene>
    <name evidence="6" type="ORF">JIN81_11405</name>
</gene>
<dbReference type="InterPro" id="IPR036188">
    <property type="entry name" value="FAD/NAD-bd_sf"/>
</dbReference>
<dbReference type="GO" id="GO:0046872">
    <property type="term" value="F:metal ion binding"/>
    <property type="evidence" value="ECO:0007669"/>
    <property type="project" value="UniProtKB-KW"/>
</dbReference>
<keyword evidence="4" id="KW-0408">Iron</keyword>
<evidence type="ECO:0000313" key="7">
    <source>
        <dbReference type="Proteomes" id="UP000658278"/>
    </source>
</evidence>
<evidence type="ECO:0000256" key="3">
    <source>
        <dbReference type="ARBA" id="ARBA00023002"/>
    </source>
</evidence>
<evidence type="ECO:0000256" key="1">
    <source>
        <dbReference type="ARBA" id="ARBA00022485"/>
    </source>
</evidence>
<dbReference type="InterPro" id="IPR039650">
    <property type="entry name" value="HdrA-like"/>
</dbReference>
<keyword evidence="7" id="KW-1185">Reference proteome</keyword>
<dbReference type="GO" id="GO:0051539">
    <property type="term" value="F:4 iron, 4 sulfur cluster binding"/>
    <property type="evidence" value="ECO:0007669"/>
    <property type="project" value="UniProtKB-KW"/>
</dbReference>
<organism evidence="6 7">
    <name type="scientific">Haloferula rosea</name>
    <dbReference type="NCBI Taxonomy" id="490093"/>
    <lineage>
        <taxon>Bacteria</taxon>
        <taxon>Pseudomonadati</taxon>
        <taxon>Verrucomicrobiota</taxon>
        <taxon>Verrucomicrobiia</taxon>
        <taxon>Verrucomicrobiales</taxon>
        <taxon>Verrucomicrobiaceae</taxon>
        <taxon>Haloferula</taxon>
    </lineage>
</organism>
<evidence type="ECO:0000256" key="4">
    <source>
        <dbReference type="ARBA" id="ARBA00023004"/>
    </source>
</evidence>
<evidence type="ECO:0000256" key="5">
    <source>
        <dbReference type="ARBA" id="ARBA00023014"/>
    </source>
</evidence>
<keyword evidence="5" id="KW-0411">Iron-sulfur</keyword>
<name>A0A934VBQ1_9BACT</name>
<dbReference type="PANTHER" id="PTHR43498">
    <property type="entry name" value="FERREDOXIN:COB-COM HETERODISULFIDE REDUCTASE SUBUNIT A"/>
    <property type="match status" value="1"/>
</dbReference>
<dbReference type="PANTHER" id="PTHR43498:SF1">
    <property type="entry name" value="COB--COM HETERODISULFIDE REDUCTASE IRON-SULFUR SUBUNIT A"/>
    <property type="match status" value="1"/>
</dbReference>
<evidence type="ECO:0000256" key="2">
    <source>
        <dbReference type="ARBA" id="ARBA00022723"/>
    </source>
</evidence>